<keyword evidence="16" id="KW-1185">Reference proteome</keyword>
<evidence type="ECO:0000256" key="1">
    <source>
        <dbReference type="ARBA" id="ARBA00004651"/>
    </source>
</evidence>
<evidence type="ECO:0000256" key="12">
    <source>
        <dbReference type="RuleBase" id="RU000688"/>
    </source>
</evidence>
<evidence type="ECO:0000256" key="4">
    <source>
        <dbReference type="ARBA" id="ARBA00022692"/>
    </source>
</evidence>
<evidence type="ECO:0000313" key="16">
    <source>
        <dbReference type="Proteomes" id="UP001329430"/>
    </source>
</evidence>
<dbReference type="CDD" id="cd15134">
    <property type="entry name" value="7tmA_capaR"/>
    <property type="match status" value="1"/>
</dbReference>
<comment type="subcellular location">
    <subcellularLocation>
        <location evidence="1">Cell membrane</location>
        <topology evidence="1">Multi-pass membrane protein</topology>
    </subcellularLocation>
</comment>
<dbReference type="PROSITE" id="PS00237">
    <property type="entry name" value="G_PROTEIN_RECEP_F1_1"/>
    <property type="match status" value="1"/>
</dbReference>
<organism evidence="15 16">
    <name type="scientific">Pyrocoelia pectoralis</name>
    <dbReference type="NCBI Taxonomy" id="417401"/>
    <lineage>
        <taxon>Eukaryota</taxon>
        <taxon>Metazoa</taxon>
        <taxon>Ecdysozoa</taxon>
        <taxon>Arthropoda</taxon>
        <taxon>Hexapoda</taxon>
        <taxon>Insecta</taxon>
        <taxon>Pterygota</taxon>
        <taxon>Neoptera</taxon>
        <taxon>Endopterygota</taxon>
        <taxon>Coleoptera</taxon>
        <taxon>Polyphaga</taxon>
        <taxon>Elateriformia</taxon>
        <taxon>Elateroidea</taxon>
        <taxon>Lampyridae</taxon>
        <taxon>Lampyrinae</taxon>
        <taxon>Pyrocoelia</taxon>
    </lineage>
</organism>
<dbReference type="Proteomes" id="UP001329430">
    <property type="component" value="Chromosome 5"/>
</dbReference>
<feature type="transmembrane region" description="Helical" evidence="13">
    <location>
        <begin position="81"/>
        <end position="100"/>
    </location>
</feature>
<feature type="transmembrane region" description="Helical" evidence="13">
    <location>
        <begin position="288"/>
        <end position="308"/>
    </location>
</feature>
<name>A0AAN7VFI9_9COLE</name>
<feature type="transmembrane region" description="Helical" evidence="13">
    <location>
        <begin position="43"/>
        <end position="69"/>
    </location>
</feature>
<dbReference type="SUPFAM" id="SSF81321">
    <property type="entry name" value="Family A G protein-coupled receptor-like"/>
    <property type="match status" value="1"/>
</dbReference>
<protein>
    <recommendedName>
        <fullName evidence="14">G-protein coupled receptors family 1 profile domain-containing protein</fullName>
    </recommendedName>
</protein>
<dbReference type="AlphaFoldDB" id="A0AAN7VFI9"/>
<dbReference type="Pfam" id="PF00001">
    <property type="entry name" value="7tm_1"/>
    <property type="match status" value="1"/>
</dbReference>
<keyword evidence="11 12" id="KW-0807">Transducer</keyword>
<keyword evidence="3" id="KW-1003">Cell membrane</keyword>
<evidence type="ECO:0000313" key="15">
    <source>
        <dbReference type="EMBL" id="KAK5644176.1"/>
    </source>
</evidence>
<dbReference type="GO" id="GO:0005886">
    <property type="term" value="C:plasma membrane"/>
    <property type="evidence" value="ECO:0007669"/>
    <property type="project" value="UniProtKB-SubCell"/>
</dbReference>
<accession>A0AAN7VFI9</accession>
<keyword evidence="10" id="KW-0325">Glycoprotein</keyword>
<evidence type="ECO:0000256" key="13">
    <source>
        <dbReference type="SAM" id="Phobius"/>
    </source>
</evidence>
<comment type="similarity">
    <text evidence="2 12">Belongs to the G-protein coupled receptor 1 family.</text>
</comment>
<keyword evidence="4 12" id="KW-0812">Transmembrane</keyword>
<reference evidence="15 16" key="1">
    <citation type="journal article" date="2024" name="Insects">
        <title>An Improved Chromosome-Level Genome Assembly of the Firefly Pyrocoelia pectoralis.</title>
        <authorList>
            <person name="Fu X."/>
            <person name="Meyer-Rochow V.B."/>
            <person name="Ballantyne L."/>
            <person name="Zhu X."/>
        </authorList>
    </citation>
    <scope>NUCLEOTIDE SEQUENCE [LARGE SCALE GENOMIC DNA]</scope>
    <source>
        <strain evidence="15">XCY_ONT2</strain>
    </source>
</reference>
<dbReference type="PANTHER" id="PTHR24243:SF107">
    <property type="entry name" value="NEUROPEPTIDES CAPA RECEPTOR"/>
    <property type="match status" value="1"/>
</dbReference>
<dbReference type="InterPro" id="IPR000276">
    <property type="entry name" value="GPCR_Rhodpsn"/>
</dbReference>
<dbReference type="PRINTS" id="PR01565">
    <property type="entry name" value="NEUROMEDINUR"/>
</dbReference>
<keyword evidence="5 13" id="KW-1133">Transmembrane helix</keyword>
<evidence type="ECO:0000256" key="6">
    <source>
        <dbReference type="ARBA" id="ARBA00023040"/>
    </source>
</evidence>
<evidence type="ECO:0000256" key="7">
    <source>
        <dbReference type="ARBA" id="ARBA00023136"/>
    </source>
</evidence>
<dbReference type="PROSITE" id="PS50262">
    <property type="entry name" value="G_PROTEIN_RECEP_F1_2"/>
    <property type="match status" value="1"/>
</dbReference>
<feature type="domain" description="G-protein coupled receptors family 1 profile" evidence="14">
    <location>
        <begin position="61"/>
        <end position="348"/>
    </location>
</feature>
<evidence type="ECO:0000256" key="10">
    <source>
        <dbReference type="ARBA" id="ARBA00023180"/>
    </source>
</evidence>
<dbReference type="InterPro" id="IPR017452">
    <property type="entry name" value="GPCR_Rhodpsn_7TM"/>
</dbReference>
<sequence length="436" mass="49683">MVSEMDSFVRIVEDDDNLTLSANTSLSDFLENERGNKQLPLEVAIPLTLVNVLIFVSGLVGNISVCVVITRHPALHTATNYYLFNLAISDLTLLIFGLPNDVTLYWHQYPWILGESFCKIRALISEMATYVSVLTIVAFSTERYLAICYPLYLHTMSGFQRALWIIACLWIVALISAIPFSIYSTVDYLTYPPDSDNILEESAFCAMMSQPKNLPLAELSFTLFFLIPMCIIGVQYTRMALKISKQTRMIGKSLNGSVHRGSGRRNQSHRSVIRMLCTYITNTIRNTVPFFAVAVVICFFLCWAPFHAQRLLFIYGQDFSFYYELNSWMFYVTGILYYFSSTLNPILYNVMSNRYRSAFKEILCGLKTNHVLLRSSTFRETRRLSHTGNRLDVIKKSRKSLIRDTIIDEAVDDPTNKISLPHNSSCNAIPSEFGTV</sequence>
<comment type="caution">
    <text evidence="15">The sequence shown here is derived from an EMBL/GenBank/DDBJ whole genome shotgun (WGS) entry which is preliminary data.</text>
</comment>
<evidence type="ECO:0000256" key="5">
    <source>
        <dbReference type="ARBA" id="ARBA00022989"/>
    </source>
</evidence>
<evidence type="ECO:0000259" key="14">
    <source>
        <dbReference type="PROSITE" id="PS50262"/>
    </source>
</evidence>
<proteinExistence type="inferred from homology"/>
<feature type="transmembrane region" description="Helical" evidence="13">
    <location>
        <begin position="328"/>
        <end position="350"/>
    </location>
</feature>
<dbReference type="PRINTS" id="PR00237">
    <property type="entry name" value="GPCRRHODOPSN"/>
</dbReference>
<feature type="transmembrane region" description="Helical" evidence="13">
    <location>
        <begin position="120"/>
        <end position="141"/>
    </location>
</feature>
<dbReference type="InterPro" id="IPR005390">
    <property type="entry name" value="NeuromedU_rcpt"/>
</dbReference>
<evidence type="ECO:0000256" key="11">
    <source>
        <dbReference type="ARBA" id="ARBA00023224"/>
    </source>
</evidence>
<keyword evidence="9 12" id="KW-0675">Receptor</keyword>
<evidence type="ECO:0000256" key="9">
    <source>
        <dbReference type="ARBA" id="ARBA00023170"/>
    </source>
</evidence>
<feature type="transmembrane region" description="Helical" evidence="13">
    <location>
        <begin position="219"/>
        <end position="241"/>
    </location>
</feature>
<feature type="transmembrane region" description="Helical" evidence="13">
    <location>
        <begin position="162"/>
        <end position="183"/>
    </location>
</feature>
<evidence type="ECO:0000256" key="8">
    <source>
        <dbReference type="ARBA" id="ARBA00023157"/>
    </source>
</evidence>
<dbReference type="PANTHER" id="PTHR24243">
    <property type="entry name" value="G-PROTEIN COUPLED RECEPTOR"/>
    <property type="match status" value="1"/>
</dbReference>
<gene>
    <name evidence="15" type="ORF">RI129_008021</name>
</gene>
<dbReference type="EMBL" id="JAVRBK010000005">
    <property type="protein sequence ID" value="KAK5644176.1"/>
    <property type="molecule type" value="Genomic_DNA"/>
</dbReference>
<keyword evidence="6 12" id="KW-0297">G-protein coupled receptor</keyword>
<dbReference type="Gene3D" id="1.20.1070.10">
    <property type="entry name" value="Rhodopsin 7-helix transmembrane proteins"/>
    <property type="match status" value="1"/>
</dbReference>
<keyword evidence="7 13" id="KW-0472">Membrane</keyword>
<evidence type="ECO:0000256" key="2">
    <source>
        <dbReference type="ARBA" id="ARBA00010663"/>
    </source>
</evidence>
<dbReference type="GO" id="GO:0001607">
    <property type="term" value="F:neuromedin U receptor activity"/>
    <property type="evidence" value="ECO:0007669"/>
    <property type="project" value="InterPro"/>
</dbReference>
<evidence type="ECO:0000256" key="3">
    <source>
        <dbReference type="ARBA" id="ARBA00022475"/>
    </source>
</evidence>
<keyword evidence="8" id="KW-1015">Disulfide bond</keyword>